<gene>
    <name evidence="2" type="ORF">ACH47X_16870</name>
</gene>
<dbReference type="Proteomes" id="UP001611580">
    <property type="component" value="Unassembled WGS sequence"/>
</dbReference>
<organism evidence="2 3">
    <name type="scientific">Promicromonospora kroppenstedtii</name>
    <dbReference type="NCBI Taxonomy" id="440482"/>
    <lineage>
        <taxon>Bacteria</taxon>
        <taxon>Bacillati</taxon>
        <taxon>Actinomycetota</taxon>
        <taxon>Actinomycetes</taxon>
        <taxon>Micrococcales</taxon>
        <taxon>Promicromonosporaceae</taxon>
        <taxon>Promicromonospora</taxon>
    </lineage>
</organism>
<evidence type="ECO:0000313" key="3">
    <source>
        <dbReference type="Proteomes" id="UP001611580"/>
    </source>
</evidence>
<evidence type="ECO:0000256" key="1">
    <source>
        <dbReference type="SAM" id="MobiDB-lite"/>
    </source>
</evidence>
<dbReference type="RefSeq" id="WP_397405719.1">
    <property type="nucleotide sequence ID" value="NZ_JBIRYI010000010.1"/>
</dbReference>
<accession>A0ABW7XMJ7</accession>
<protein>
    <submittedName>
        <fullName evidence="2">Uncharacterized protein</fullName>
    </submittedName>
</protein>
<dbReference type="EMBL" id="JBIRYI010000010">
    <property type="protein sequence ID" value="MFI2488583.1"/>
    <property type="molecule type" value="Genomic_DNA"/>
</dbReference>
<sequence>MTGSGRFGDEVVGERWEQSLVGVTGAPQEPVRRRRDRAAVKAAWTRRVRRSRRVAERIIAADGLSAADELSAAGRVGAAGWGRGAEPVGGFRAVPAPRGVETHRVGPVPRGGPDDNRLYPRRPVRRRIRVPAVVLATALAGSTAILAFSPVEADHVALVCPAGASVAWVDRYRDVLGLRLPDPGGHLAVEAPSGSDVAVTFTDGDGATYPTVRAAVPDAGPLAVEPPRALAASERGEWSVSVVVSGDAASGEVVSAGCAAPLP</sequence>
<evidence type="ECO:0000313" key="2">
    <source>
        <dbReference type="EMBL" id="MFI2488583.1"/>
    </source>
</evidence>
<comment type="caution">
    <text evidence="2">The sequence shown here is derived from an EMBL/GenBank/DDBJ whole genome shotgun (WGS) entry which is preliminary data.</text>
</comment>
<keyword evidence="3" id="KW-1185">Reference proteome</keyword>
<reference evidence="2 3" key="1">
    <citation type="submission" date="2024-10" db="EMBL/GenBank/DDBJ databases">
        <title>The Natural Products Discovery Center: Release of the First 8490 Sequenced Strains for Exploring Actinobacteria Biosynthetic Diversity.</title>
        <authorList>
            <person name="Kalkreuter E."/>
            <person name="Kautsar S.A."/>
            <person name="Yang D."/>
            <person name="Bader C.D."/>
            <person name="Teijaro C.N."/>
            <person name="Fluegel L."/>
            <person name="Davis C.M."/>
            <person name="Simpson J.R."/>
            <person name="Lauterbach L."/>
            <person name="Steele A.D."/>
            <person name="Gui C."/>
            <person name="Meng S."/>
            <person name="Li G."/>
            <person name="Viehrig K."/>
            <person name="Ye F."/>
            <person name="Su P."/>
            <person name="Kiefer A.F."/>
            <person name="Nichols A."/>
            <person name="Cepeda A.J."/>
            <person name="Yan W."/>
            <person name="Fan B."/>
            <person name="Jiang Y."/>
            <person name="Adhikari A."/>
            <person name="Zheng C.-J."/>
            <person name="Schuster L."/>
            <person name="Cowan T.M."/>
            <person name="Smanski M.J."/>
            <person name="Chevrette M.G."/>
            <person name="De Carvalho L.P.S."/>
            <person name="Shen B."/>
        </authorList>
    </citation>
    <scope>NUCLEOTIDE SEQUENCE [LARGE SCALE GENOMIC DNA]</scope>
    <source>
        <strain evidence="2 3">NPDC019481</strain>
    </source>
</reference>
<proteinExistence type="predicted"/>
<name>A0ABW7XMJ7_9MICO</name>
<feature type="region of interest" description="Disordered" evidence="1">
    <location>
        <begin position="100"/>
        <end position="119"/>
    </location>
</feature>